<evidence type="ECO:0000313" key="1">
    <source>
        <dbReference type="EMBL" id="TWU57114.1"/>
    </source>
</evidence>
<name>A0A5C6F9K0_9BACT</name>
<gene>
    <name evidence="1" type="ORF">Poly59_00190</name>
</gene>
<evidence type="ECO:0000313" key="2">
    <source>
        <dbReference type="Proteomes" id="UP000317977"/>
    </source>
</evidence>
<protein>
    <submittedName>
        <fullName evidence="1">Uncharacterized protein</fullName>
    </submittedName>
</protein>
<dbReference type="RefSeq" id="WP_186775938.1">
    <property type="nucleotide sequence ID" value="NZ_SJPX01000001.1"/>
</dbReference>
<comment type="caution">
    <text evidence="1">The sequence shown here is derived from an EMBL/GenBank/DDBJ whole genome shotgun (WGS) entry which is preliminary data.</text>
</comment>
<organism evidence="1 2">
    <name type="scientific">Rubripirellula reticaptiva</name>
    <dbReference type="NCBI Taxonomy" id="2528013"/>
    <lineage>
        <taxon>Bacteria</taxon>
        <taxon>Pseudomonadati</taxon>
        <taxon>Planctomycetota</taxon>
        <taxon>Planctomycetia</taxon>
        <taxon>Pirellulales</taxon>
        <taxon>Pirellulaceae</taxon>
        <taxon>Rubripirellula</taxon>
    </lineage>
</organism>
<dbReference type="EMBL" id="SJPX01000001">
    <property type="protein sequence ID" value="TWU57114.1"/>
    <property type="molecule type" value="Genomic_DNA"/>
</dbReference>
<dbReference type="AlphaFoldDB" id="A0A5C6F9K0"/>
<keyword evidence="2" id="KW-1185">Reference proteome</keyword>
<sequence length="48" mass="5549">MLDLFSKQPAVSVDASGDLFTDMEVSHREPEEIRDFMAEAYEFFTAFQ</sequence>
<proteinExistence type="predicted"/>
<reference evidence="1 2" key="1">
    <citation type="submission" date="2019-02" db="EMBL/GenBank/DDBJ databases">
        <title>Deep-cultivation of Planctomycetes and their phenomic and genomic characterization uncovers novel biology.</title>
        <authorList>
            <person name="Wiegand S."/>
            <person name="Jogler M."/>
            <person name="Boedeker C."/>
            <person name="Pinto D."/>
            <person name="Vollmers J."/>
            <person name="Rivas-Marin E."/>
            <person name="Kohn T."/>
            <person name="Peeters S.H."/>
            <person name="Heuer A."/>
            <person name="Rast P."/>
            <person name="Oberbeckmann S."/>
            <person name="Bunk B."/>
            <person name="Jeske O."/>
            <person name="Meyerdierks A."/>
            <person name="Storesund J.E."/>
            <person name="Kallscheuer N."/>
            <person name="Luecker S."/>
            <person name="Lage O.M."/>
            <person name="Pohl T."/>
            <person name="Merkel B.J."/>
            <person name="Hornburger P."/>
            <person name="Mueller R.-W."/>
            <person name="Bruemmer F."/>
            <person name="Labrenz M."/>
            <person name="Spormann A.M."/>
            <person name="Op Den Camp H."/>
            <person name="Overmann J."/>
            <person name="Amann R."/>
            <person name="Jetten M.S.M."/>
            <person name="Mascher T."/>
            <person name="Medema M.H."/>
            <person name="Devos D.P."/>
            <person name="Kaster A.-K."/>
            <person name="Ovreas L."/>
            <person name="Rohde M."/>
            <person name="Galperin M.Y."/>
            <person name="Jogler C."/>
        </authorList>
    </citation>
    <scope>NUCLEOTIDE SEQUENCE [LARGE SCALE GENOMIC DNA]</scope>
    <source>
        <strain evidence="1 2">Poly59</strain>
    </source>
</reference>
<accession>A0A5C6F9K0</accession>
<dbReference type="Proteomes" id="UP000317977">
    <property type="component" value="Unassembled WGS sequence"/>
</dbReference>